<dbReference type="RefSeq" id="WP_036653702.1">
    <property type="nucleotide sequence ID" value="NZ_BAVZ01000042.1"/>
</dbReference>
<evidence type="ECO:0000313" key="2">
    <source>
        <dbReference type="Proteomes" id="UP000019364"/>
    </source>
</evidence>
<reference evidence="1 2" key="1">
    <citation type="journal article" date="2014" name="Genome Announc.">
        <title>Draft Genome Sequence of Paenibacillus pini JCM 16418T, Isolated from the Rhizosphere of Pine Tree.</title>
        <authorList>
            <person name="Yuki M."/>
            <person name="Oshima K."/>
            <person name="Suda W."/>
            <person name="Oshida Y."/>
            <person name="Kitamura K."/>
            <person name="Iida Y."/>
            <person name="Hattori M."/>
            <person name="Ohkuma M."/>
        </authorList>
    </citation>
    <scope>NUCLEOTIDE SEQUENCE [LARGE SCALE GENOMIC DNA]</scope>
    <source>
        <strain evidence="1 2">JCM 16418</strain>
    </source>
</reference>
<evidence type="ECO:0000313" key="1">
    <source>
        <dbReference type="EMBL" id="GAF10869.1"/>
    </source>
</evidence>
<keyword evidence="2" id="KW-1185">Reference proteome</keyword>
<comment type="caution">
    <text evidence="1">The sequence shown here is derived from an EMBL/GenBank/DDBJ whole genome shotgun (WGS) entry which is preliminary data.</text>
</comment>
<protein>
    <submittedName>
        <fullName evidence="1">Uncharacterized protein</fullName>
    </submittedName>
</protein>
<dbReference type="Proteomes" id="UP000019364">
    <property type="component" value="Unassembled WGS sequence"/>
</dbReference>
<dbReference type="EMBL" id="BAVZ01000042">
    <property type="protein sequence ID" value="GAF10869.1"/>
    <property type="molecule type" value="Genomic_DNA"/>
</dbReference>
<gene>
    <name evidence="1" type="ORF">JCM16418_5097</name>
</gene>
<sequence>MYGKWVVINLGEDIKCKVWVACLPDTPEDILQRRALNQLQRRLPEKKTGIAAYGDAMQKIEDYEYSQGRGFRYNAEQFLKKLMEGNTHEKN</sequence>
<organism evidence="1 2">
    <name type="scientific">Paenibacillus pini JCM 16418</name>
    <dbReference type="NCBI Taxonomy" id="1236976"/>
    <lineage>
        <taxon>Bacteria</taxon>
        <taxon>Bacillati</taxon>
        <taxon>Bacillota</taxon>
        <taxon>Bacilli</taxon>
        <taxon>Bacillales</taxon>
        <taxon>Paenibacillaceae</taxon>
        <taxon>Paenibacillus</taxon>
    </lineage>
</organism>
<dbReference type="OrthoDB" id="9984918at2"/>
<dbReference type="AlphaFoldDB" id="W7Z8T4"/>
<name>W7Z8T4_9BACL</name>
<accession>W7Z8T4</accession>
<proteinExistence type="predicted"/>